<feature type="domain" description="SWIRM" evidence="2">
    <location>
        <begin position="294"/>
        <end position="391"/>
    </location>
</feature>
<feature type="region of interest" description="Disordered" evidence="1">
    <location>
        <begin position="210"/>
        <end position="291"/>
    </location>
</feature>
<evidence type="ECO:0000256" key="1">
    <source>
        <dbReference type="SAM" id="MobiDB-lite"/>
    </source>
</evidence>
<dbReference type="GO" id="GO:0006357">
    <property type="term" value="P:regulation of transcription by RNA polymerase II"/>
    <property type="evidence" value="ECO:0007669"/>
    <property type="project" value="TreeGrafter"/>
</dbReference>
<dbReference type="GO" id="GO:0003682">
    <property type="term" value="F:chromatin binding"/>
    <property type="evidence" value="ECO:0007669"/>
    <property type="project" value="TreeGrafter"/>
</dbReference>
<dbReference type="GO" id="GO:0070210">
    <property type="term" value="C:Rpd3L-Expanded complex"/>
    <property type="evidence" value="ECO:0007669"/>
    <property type="project" value="TreeGrafter"/>
</dbReference>
<evidence type="ECO:0000313" key="3">
    <source>
        <dbReference type="EMBL" id="KZF20713.1"/>
    </source>
</evidence>
<evidence type="ECO:0000259" key="2">
    <source>
        <dbReference type="PROSITE" id="PS50934"/>
    </source>
</evidence>
<keyword evidence="4" id="KW-1185">Reference proteome</keyword>
<reference evidence="3 4" key="1">
    <citation type="journal article" date="2016" name="Fungal Biol.">
        <title>The genome of Xylona heveae provides a window into fungal endophytism.</title>
        <authorList>
            <person name="Gazis R."/>
            <person name="Kuo A."/>
            <person name="Riley R."/>
            <person name="LaButti K."/>
            <person name="Lipzen A."/>
            <person name="Lin J."/>
            <person name="Amirebrahimi M."/>
            <person name="Hesse C.N."/>
            <person name="Spatafora J.W."/>
            <person name="Henrissat B."/>
            <person name="Hainaut M."/>
            <person name="Grigoriev I.V."/>
            <person name="Hibbett D.S."/>
        </authorList>
    </citation>
    <scope>NUCLEOTIDE SEQUENCE [LARGE SCALE GENOMIC DNA]</scope>
    <source>
        <strain evidence="3 4">TC161</strain>
    </source>
</reference>
<dbReference type="InterPro" id="IPR036388">
    <property type="entry name" value="WH-like_DNA-bd_sf"/>
</dbReference>
<dbReference type="AlphaFoldDB" id="A0A165F8V0"/>
<dbReference type="InParanoid" id="A0A165F8V0"/>
<feature type="compositionally biased region" description="Polar residues" evidence="1">
    <location>
        <begin position="1"/>
        <end position="11"/>
    </location>
</feature>
<sequence length="391" mass="43785">MNRLPSVSSLISPPEPKPYDSFSSPTMQDKMSLPGIAPSYATENTLPPIYNSQCRGTPYVEVLPSPPVSPWANDARKPEGRFRGDSITEDGSVQGENIHDPPLFSSRHNSDAGLAPDVPLFPPQPIDPNVDALVSRHMASHLVQFNGRLSQPTRDEYLLALSCIPKISERVNRNPQGWLKRERDILDERFGQAQRVWKRPATKSFVKLAPAPAGAKHDSVPAARNTVRPARTAPRQPKVKRTPPTKVLDSFASTVPATPKQRAIGTSREDTDYVSLPDYSPPTSSLPKSNPKILKADWRGQVLDLSNDPDRHMLHEAEVNLAATLRLSCATYLCSKRRIFQARLQALRIGKEFRKTDSQQACKIDVNKASKLWTAYERVGWFKREHFEKYL</sequence>
<dbReference type="Gene3D" id="1.10.10.10">
    <property type="entry name" value="Winged helix-like DNA-binding domain superfamily/Winged helix DNA-binding domain"/>
    <property type="match status" value="1"/>
</dbReference>
<dbReference type="STRING" id="1328760.A0A165F8V0"/>
<dbReference type="RefSeq" id="XP_018186268.1">
    <property type="nucleotide sequence ID" value="XM_018335352.1"/>
</dbReference>
<evidence type="ECO:0000313" key="4">
    <source>
        <dbReference type="Proteomes" id="UP000076632"/>
    </source>
</evidence>
<dbReference type="InterPro" id="IPR007526">
    <property type="entry name" value="SWIRM"/>
</dbReference>
<dbReference type="GO" id="GO:0006338">
    <property type="term" value="P:chromatin remodeling"/>
    <property type="evidence" value="ECO:0007669"/>
    <property type="project" value="TreeGrafter"/>
</dbReference>
<dbReference type="EMBL" id="KV407462">
    <property type="protein sequence ID" value="KZF20713.1"/>
    <property type="molecule type" value="Genomic_DNA"/>
</dbReference>
<name>A0A165F8V0_XYLHT</name>
<dbReference type="FunFam" id="1.10.10.10:FF:000087">
    <property type="entry name" value="Transcriptional adapter 2"/>
    <property type="match status" value="1"/>
</dbReference>
<dbReference type="OMA" id="YDRVGWF"/>
<feature type="compositionally biased region" description="Basic and acidic residues" evidence="1">
    <location>
        <begin position="74"/>
        <end position="86"/>
    </location>
</feature>
<dbReference type="PANTHER" id="PTHR12374">
    <property type="entry name" value="TRANSCRIPTIONAL ADAPTOR 2 ADA2 -RELATED"/>
    <property type="match status" value="1"/>
</dbReference>
<organism evidence="3 4">
    <name type="scientific">Xylona heveae (strain CBS 132557 / TC161)</name>
    <dbReference type="NCBI Taxonomy" id="1328760"/>
    <lineage>
        <taxon>Eukaryota</taxon>
        <taxon>Fungi</taxon>
        <taxon>Dikarya</taxon>
        <taxon>Ascomycota</taxon>
        <taxon>Pezizomycotina</taxon>
        <taxon>Xylonomycetes</taxon>
        <taxon>Xylonales</taxon>
        <taxon>Xylonaceae</taxon>
        <taxon>Xylona</taxon>
    </lineage>
</organism>
<feature type="region of interest" description="Disordered" evidence="1">
    <location>
        <begin position="1"/>
        <end position="39"/>
    </location>
</feature>
<dbReference type="SUPFAM" id="SSF46689">
    <property type="entry name" value="Homeodomain-like"/>
    <property type="match status" value="1"/>
</dbReference>
<gene>
    <name evidence="3" type="ORF">L228DRAFT_270007</name>
</gene>
<dbReference type="PROSITE" id="PS50934">
    <property type="entry name" value="SWIRM"/>
    <property type="match status" value="1"/>
</dbReference>
<accession>A0A165F8V0</accession>
<dbReference type="Pfam" id="PF04433">
    <property type="entry name" value="SWIRM"/>
    <property type="match status" value="1"/>
</dbReference>
<feature type="region of interest" description="Disordered" evidence="1">
    <location>
        <begin position="70"/>
        <end position="111"/>
    </location>
</feature>
<dbReference type="PANTHER" id="PTHR12374:SF21">
    <property type="entry name" value="SWIRM DOMAIN-CONTAINING PROTEIN FUN19-RELATED"/>
    <property type="match status" value="1"/>
</dbReference>
<dbReference type="OrthoDB" id="5598695at2759"/>
<proteinExistence type="predicted"/>
<dbReference type="GO" id="GO:0003713">
    <property type="term" value="F:transcription coactivator activity"/>
    <property type="evidence" value="ECO:0007669"/>
    <property type="project" value="TreeGrafter"/>
</dbReference>
<dbReference type="Proteomes" id="UP000076632">
    <property type="component" value="Unassembled WGS sequence"/>
</dbReference>
<protein>
    <recommendedName>
        <fullName evidence="2">SWIRM domain-containing protein</fullName>
    </recommendedName>
</protein>
<dbReference type="GeneID" id="28900489"/>
<dbReference type="InterPro" id="IPR009057">
    <property type="entry name" value="Homeodomain-like_sf"/>
</dbReference>